<dbReference type="InterPro" id="IPR011576">
    <property type="entry name" value="Pyridox_Oxase_N"/>
</dbReference>
<evidence type="ECO:0000313" key="3">
    <source>
        <dbReference type="Proteomes" id="UP000199648"/>
    </source>
</evidence>
<dbReference type="OrthoDB" id="115989at2"/>
<dbReference type="AlphaFoldDB" id="A0A1G5QZ18"/>
<gene>
    <name evidence="2" type="ORF">SAMN03097708_03079</name>
</gene>
<proteinExistence type="predicted"/>
<dbReference type="Gene3D" id="2.30.110.10">
    <property type="entry name" value="Electron Transport, Fmn-binding Protein, Chain A"/>
    <property type="match status" value="1"/>
</dbReference>
<feature type="domain" description="Pyridoxamine 5'-phosphate oxidase N-terminal" evidence="1">
    <location>
        <begin position="9"/>
        <end position="133"/>
    </location>
</feature>
<evidence type="ECO:0000313" key="2">
    <source>
        <dbReference type="EMBL" id="SCZ67053.1"/>
    </source>
</evidence>
<dbReference type="PANTHER" id="PTHR39336">
    <property type="entry name" value="PYRIDOXAMINE PHOSPHATE OXIDASE FAMILY PROTEIN (AFU_ORTHOLOGUE AFUA_6G11440)"/>
    <property type="match status" value="1"/>
</dbReference>
<protein>
    <submittedName>
        <fullName evidence="2">Pyridoxamine 5'-phosphate oxidase</fullName>
    </submittedName>
</protein>
<accession>A0A1G5QZ18</accession>
<keyword evidence="3" id="KW-1185">Reference proteome</keyword>
<dbReference type="SUPFAM" id="SSF50475">
    <property type="entry name" value="FMN-binding split barrel"/>
    <property type="match status" value="1"/>
</dbReference>
<organism evidence="2 3">
    <name type="scientific">Thiohalomonas denitrificans</name>
    <dbReference type="NCBI Taxonomy" id="415747"/>
    <lineage>
        <taxon>Bacteria</taxon>
        <taxon>Pseudomonadati</taxon>
        <taxon>Pseudomonadota</taxon>
        <taxon>Gammaproteobacteria</taxon>
        <taxon>Thiohalomonadales</taxon>
        <taxon>Thiohalomonadaceae</taxon>
        <taxon>Thiohalomonas</taxon>
    </lineage>
</organism>
<dbReference type="EMBL" id="FMWD01000013">
    <property type="protein sequence ID" value="SCZ67053.1"/>
    <property type="molecule type" value="Genomic_DNA"/>
</dbReference>
<reference evidence="2 3" key="1">
    <citation type="submission" date="2016-10" db="EMBL/GenBank/DDBJ databases">
        <authorList>
            <person name="de Groot N.N."/>
        </authorList>
    </citation>
    <scope>NUCLEOTIDE SEQUENCE [LARGE SCALE GENOMIC DNA]</scope>
    <source>
        <strain evidence="2 3">HLD2</strain>
    </source>
</reference>
<name>A0A1G5QZ18_9GAMM</name>
<dbReference type="Pfam" id="PF01243">
    <property type="entry name" value="PNPOx_N"/>
    <property type="match status" value="1"/>
</dbReference>
<evidence type="ECO:0000259" key="1">
    <source>
        <dbReference type="Pfam" id="PF01243"/>
    </source>
</evidence>
<dbReference type="InterPro" id="IPR012349">
    <property type="entry name" value="Split_barrel_FMN-bd"/>
</dbReference>
<dbReference type="PANTHER" id="PTHR39336:SF1">
    <property type="entry name" value="PYRIDOXAMINE PHOSPHATE OXIDASE FAMILY PROTEIN (AFU_ORTHOLOGUE AFUA_6G11440)"/>
    <property type="match status" value="1"/>
</dbReference>
<dbReference type="RefSeq" id="WP_092998943.1">
    <property type="nucleotide sequence ID" value="NZ_FMWD01000013.1"/>
</dbReference>
<dbReference type="Proteomes" id="UP000199648">
    <property type="component" value="Unassembled WGS sequence"/>
</dbReference>
<sequence length="186" mass="20691">MAKLYPEIDTEMAAWIEAQPLFFNATAPLSEEGHINLSPRGLDTLRVLGPREVVYLDLTGSGNETAAHLGENGRITLMFCAFSGKPKILRLYGRGMVVTPEEPEWDSLRCLFPASIKGERQIVRVDVRRIQSSCGFGVPLMEYKGQRDELMAWTEKKGPEGIKEYHARKNAVSIDGLPAPGMVQED</sequence>
<dbReference type="STRING" id="415747.SAMN03097708_03079"/>